<protein>
    <submittedName>
        <fullName evidence="1">Uncharacterized protein</fullName>
    </submittedName>
</protein>
<sequence length="232" mass="23706">TKEDDKGTSSVEVATDVAITVELTTIVVATVDCVSGDGVVDEAAGSDDGEADDGAEEVMIPDEATKDDDGLTEGLTGAATEPVDVDTEVITGVLFTAEVMTTVDRAWEEGEGTEDAEDADTDDEEADEGEADEGEADNVPKVEDELAGVEESAGTEGVTESVVVKVATDVVTTVELSTTVVATEDGEVEGFVIGGKTTEDVAIWEVAEARDPEDVDALEAGTGAAELVDGSP</sequence>
<accession>A0ACC3MBU5</accession>
<reference evidence="1" key="1">
    <citation type="submission" date="2023-07" db="EMBL/GenBank/DDBJ databases">
        <title>Black Yeasts Isolated from many extreme environments.</title>
        <authorList>
            <person name="Coleine C."/>
            <person name="Stajich J.E."/>
            <person name="Selbmann L."/>
        </authorList>
    </citation>
    <scope>NUCLEOTIDE SEQUENCE</scope>
    <source>
        <strain evidence="1">CCFEE 5714</strain>
    </source>
</reference>
<dbReference type="Proteomes" id="UP001281147">
    <property type="component" value="Unassembled WGS sequence"/>
</dbReference>
<evidence type="ECO:0000313" key="1">
    <source>
        <dbReference type="EMBL" id="KAK3684398.1"/>
    </source>
</evidence>
<proteinExistence type="predicted"/>
<dbReference type="EMBL" id="JAUTXU010000348">
    <property type="protein sequence ID" value="KAK3684398.1"/>
    <property type="molecule type" value="Genomic_DNA"/>
</dbReference>
<name>A0ACC3MBU5_9PEZI</name>
<evidence type="ECO:0000313" key="2">
    <source>
        <dbReference type="Proteomes" id="UP001281147"/>
    </source>
</evidence>
<feature type="non-terminal residue" evidence="1">
    <location>
        <position position="1"/>
    </location>
</feature>
<gene>
    <name evidence="1" type="ORF">LTR37_020333</name>
</gene>
<organism evidence="1 2">
    <name type="scientific">Vermiconidia calcicola</name>
    <dbReference type="NCBI Taxonomy" id="1690605"/>
    <lineage>
        <taxon>Eukaryota</taxon>
        <taxon>Fungi</taxon>
        <taxon>Dikarya</taxon>
        <taxon>Ascomycota</taxon>
        <taxon>Pezizomycotina</taxon>
        <taxon>Dothideomycetes</taxon>
        <taxon>Dothideomycetidae</taxon>
        <taxon>Mycosphaerellales</taxon>
        <taxon>Extremaceae</taxon>
        <taxon>Vermiconidia</taxon>
    </lineage>
</organism>
<keyword evidence="2" id="KW-1185">Reference proteome</keyword>
<comment type="caution">
    <text evidence="1">The sequence shown here is derived from an EMBL/GenBank/DDBJ whole genome shotgun (WGS) entry which is preliminary data.</text>
</comment>